<organism evidence="3 4">
    <name type="scientific">Planomonospora venezuelensis</name>
    <dbReference type="NCBI Taxonomy" id="1999"/>
    <lineage>
        <taxon>Bacteria</taxon>
        <taxon>Bacillati</taxon>
        <taxon>Actinomycetota</taxon>
        <taxon>Actinomycetes</taxon>
        <taxon>Streptosporangiales</taxon>
        <taxon>Streptosporangiaceae</taxon>
        <taxon>Planomonospora</taxon>
    </lineage>
</organism>
<feature type="domain" description="NB-ARC" evidence="1">
    <location>
        <begin position="57"/>
        <end position="198"/>
    </location>
</feature>
<dbReference type="SUPFAM" id="SSF48452">
    <property type="entry name" value="TPR-like"/>
    <property type="match status" value="3"/>
</dbReference>
<dbReference type="Pfam" id="PF00931">
    <property type="entry name" value="NB-ARC"/>
    <property type="match status" value="1"/>
</dbReference>
<evidence type="ECO:0000259" key="2">
    <source>
        <dbReference type="Pfam" id="PF25000"/>
    </source>
</evidence>
<comment type="caution">
    <text evidence="3">The sequence shown here is derived from an EMBL/GenBank/DDBJ whole genome shotgun (WGS) entry which is preliminary data.</text>
</comment>
<name>A0A841D531_PLAVE</name>
<evidence type="ECO:0000313" key="3">
    <source>
        <dbReference type="EMBL" id="MBB5963604.1"/>
    </source>
</evidence>
<dbReference type="Pfam" id="PF13374">
    <property type="entry name" value="TPR_10"/>
    <property type="match status" value="1"/>
</dbReference>
<dbReference type="RefSeq" id="WP_184941863.1">
    <property type="nucleotide sequence ID" value="NZ_JACHJJ010000008.1"/>
</dbReference>
<dbReference type="InterPro" id="IPR002182">
    <property type="entry name" value="NB-ARC"/>
</dbReference>
<dbReference type="SUPFAM" id="SSF52540">
    <property type="entry name" value="P-loop containing nucleoside triphosphate hydrolases"/>
    <property type="match status" value="1"/>
</dbReference>
<dbReference type="PANTHER" id="PTHR46082">
    <property type="entry name" value="ATP/GTP-BINDING PROTEIN-RELATED"/>
    <property type="match status" value="1"/>
</dbReference>
<dbReference type="InterPro" id="IPR056681">
    <property type="entry name" value="DUF7779"/>
</dbReference>
<accession>A0A841D531</accession>
<dbReference type="Proteomes" id="UP000562352">
    <property type="component" value="Unassembled WGS sequence"/>
</dbReference>
<evidence type="ECO:0000313" key="4">
    <source>
        <dbReference type="Proteomes" id="UP000562352"/>
    </source>
</evidence>
<dbReference type="InterPro" id="IPR011990">
    <property type="entry name" value="TPR-like_helical_dom_sf"/>
</dbReference>
<dbReference type="Pfam" id="PF25000">
    <property type="entry name" value="DUF7779"/>
    <property type="match status" value="1"/>
</dbReference>
<dbReference type="NCBIfam" id="NF040586">
    <property type="entry name" value="FxSxx_TPR"/>
    <property type="match status" value="1"/>
</dbReference>
<reference evidence="3 4" key="1">
    <citation type="submission" date="2020-08" db="EMBL/GenBank/DDBJ databases">
        <title>Genomic Encyclopedia of Type Strains, Phase III (KMG-III): the genomes of soil and plant-associated and newly described type strains.</title>
        <authorList>
            <person name="Whitman W."/>
        </authorList>
    </citation>
    <scope>NUCLEOTIDE SEQUENCE [LARGE SCALE GENOMIC DNA]</scope>
    <source>
        <strain evidence="3 4">CECT 3303</strain>
    </source>
</reference>
<dbReference type="InterPro" id="IPR053137">
    <property type="entry name" value="NLR-like"/>
</dbReference>
<keyword evidence="4" id="KW-1185">Reference proteome</keyword>
<proteinExistence type="predicted"/>
<dbReference type="PANTHER" id="PTHR46082:SF6">
    <property type="entry name" value="AAA+ ATPASE DOMAIN-CONTAINING PROTEIN-RELATED"/>
    <property type="match status" value="1"/>
</dbReference>
<dbReference type="Gene3D" id="3.40.50.300">
    <property type="entry name" value="P-loop containing nucleotide triphosphate hydrolases"/>
    <property type="match status" value="1"/>
</dbReference>
<evidence type="ECO:0000259" key="1">
    <source>
        <dbReference type="Pfam" id="PF00931"/>
    </source>
</evidence>
<protein>
    <submittedName>
        <fullName evidence="3">Tetratricopeptide (TPR) repeat protein</fullName>
    </submittedName>
</protein>
<sequence length="846" mass="93989">MDEQVGTRSPARIPEIWGKKVPGKNKNFTGRSAVLARLRESLTSSADPTALLPLPQALHGLGGVGKTQLAIEYAWKYRGEYDVVWWITADQPELVPSALAGLAEGLGLRSAAVVGIEEAAASVREALQRGTPYDRWLLIFDNADEPELIRGMIPDGGPGHVLITSRNSRWSGVAETVTVDVFTREESLAFLNKRVGHEVDRKEADRLATELGDLPLALEQAAALQHQTGMSTEEYIEELHERTRDLLSMGQSTEYPLSMTAAWQLSLEAVESKVPQAGDLLRCLAFFGPNPVPRDVFRRGNKGGGARMGPILKDPVALNQAFAVLNRFALVKVEGDARTVQVHRLVQALLRDSLEPHEREEIRAEVHTLMASGAPADPENNANWRSFGELVPHVRPSGLADSREDAVREFAVNIVRYLFRQGTLGPAENFAEEFLDRWQWRGAGRQDPHVLRLRRHLGSILWQLGKYTECRKLNKETHELMQGSPHYGETHEETLRLGLSYAANLRGAGDFEGAYKRDTGLLKAHRELFGETHPATLRAINNLALDQALLGLYDQARVLQELAYLEQSDAVEGVGKWDVQISWNGLARIVRLCGDYEMACDLGEEVYAYGRRELEVEHLLTLMTARDLSIARRRNGDLPGSLDLAEETLARLEKFYGADHPETMAAVVALANTLRETGDLDRAFTLTRNVIPRYDSVFGRQHPYRYGCEVNLALLHRLRGDAAEARRRNLETCDALLACVGARHEYTFAAAVNLAGDHAALGDAAEACRLGEHTLERVRELFPAKHVLVLSAAHNLVLDLRAAGRDAEALRASTEAGFRAFRPDHPDRMRADGGRRIDWDFDPLTL</sequence>
<gene>
    <name evidence="3" type="ORF">FHS22_002884</name>
</gene>
<dbReference type="GO" id="GO:0043531">
    <property type="term" value="F:ADP binding"/>
    <property type="evidence" value="ECO:0007669"/>
    <property type="project" value="InterPro"/>
</dbReference>
<feature type="domain" description="DUF7779" evidence="2">
    <location>
        <begin position="270"/>
        <end position="358"/>
    </location>
</feature>
<dbReference type="Pfam" id="PF13424">
    <property type="entry name" value="TPR_12"/>
    <property type="match status" value="2"/>
</dbReference>
<dbReference type="EMBL" id="JACHJJ010000008">
    <property type="protein sequence ID" value="MBB5963604.1"/>
    <property type="molecule type" value="Genomic_DNA"/>
</dbReference>
<dbReference type="AlphaFoldDB" id="A0A841D531"/>
<dbReference type="InterPro" id="IPR027417">
    <property type="entry name" value="P-loop_NTPase"/>
</dbReference>
<dbReference type="Gene3D" id="1.25.40.10">
    <property type="entry name" value="Tetratricopeptide repeat domain"/>
    <property type="match status" value="3"/>
</dbReference>